<keyword evidence="7" id="KW-0378">Hydrolase</keyword>
<evidence type="ECO:0000256" key="11">
    <source>
        <dbReference type="ARBA" id="ARBA00023049"/>
    </source>
</evidence>
<dbReference type="AlphaFoldDB" id="W8BZM6"/>
<dbReference type="InterPro" id="IPR053973">
    <property type="entry name" value="ERMP1-like_C"/>
</dbReference>
<evidence type="ECO:0000313" key="19">
    <source>
        <dbReference type="EMBL" id="JAC02154.1"/>
    </source>
</evidence>
<keyword evidence="9" id="KW-0862">Zinc</keyword>
<evidence type="ECO:0000256" key="2">
    <source>
        <dbReference type="ARBA" id="ARBA00004477"/>
    </source>
</evidence>
<protein>
    <recommendedName>
        <fullName evidence="14">FXNA-like protease</fullName>
    </recommendedName>
</protein>
<organism evidence="19">
    <name type="scientific">Ceratitis capitata</name>
    <name type="common">Mediterranean fruit fly</name>
    <name type="synonym">Tephritis capitata</name>
    <dbReference type="NCBI Taxonomy" id="7213"/>
    <lineage>
        <taxon>Eukaryota</taxon>
        <taxon>Metazoa</taxon>
        <taxon>Ecdysozoa</taxon>
        <taxon>Arthropoda</taxon>
        <taxon>Hexapoda</taxon>
        <taxon>Insecta</taxon>
        <taxon>Pterygota</taxon>
        <taxon>Neoptera</taxon>
        <taxon>Endopterygota</taxon>
        <taxon>Diptera</taxon>
        <taxon>Brachycera</taxon>
        <taxon>Muscomorpha</taxon>
        <taxon>Tephritoidea</taxon>
        <taxon>Tephritidae</taxon>
        <taxon>Ceratitis</taxon>
        <taxon>Ceratitis</taxon>
    </lineage>
</organism>
<evidence type="ECO:0000256" key="13">
    <source>
        <dbReference type="ARBA" id="ARBA00023180"/>
    </source>
</evidence>
<dbReference type="PANTHER" id="PTHR12147:SF22">
    <property type="entry name" value="ENDOPLASMIC RETICULUM METALLOPEPTIDASE 1"/>
    <property type="match status" value="1"/>
</dbReference>
<dbReference type="GO" id="GO:0046872">
    <property type="term" value="F:metal ion binding"/>
    <property type="evidence" value="ECO:0007669"/>
    <property type="project" value="UniProtKB-KW"/>
</dbReference>
<evidence type="ECO:0000256" key="7">
    <source>
        <dbReference type="ARBA" id="ARBA00022801"/>
    </source>
</evidence>
<evidence type="ECO:0000259" key="16">
    <source>
        <dbReference type="Pfam" id="PF04389"/>
    </source>
</evidence>
<feature type="transmembrane region" description="Helical" evidence="15">
    <location>
        <begin position="564"/>
        <end position="582"/>
    </location>
</feature>
<evidence type="ECO:0000259" key="18">
    <source>
        <dbReference type="Pfam" id="PF22249"/>
    </source>
</evidence>
<dbReference type="Gene3D" id="3.40.630.10">
    <property type="entry name" value="Zn peptidases"/>
    <property type="match status" value="1"/>
</dbReference>
<comment type="cofactor">
    <cofactor evidence="1">
        <name>Zn(2+)</name>
        <dbReference type="ChEBI" id="CHEBI:29105"/>
    </cofactor>
</comment>
<dbReference type="SUPFAM" id="SSF53187">
    <property type="entry name" value="Zn-dependent exopeptidases"/>
    <property type="match status" value="1"/>
</dbReference>
<dbReference type="Pfam" id="PF22248">
    <property type="entry name" value="ERMP1_C"/>
    <property type="match status" value="1"/>
</dbReference>
<feature type="transmembrane region" description="Helical" evidence="15">
    <location>
        <begin position="633"/>
        <end position="651"/>
    </location>
</feature>
<feature type="transmembrane region" description="Helical" evidence="15">
    <location>
        <begin position="461"/>
        <end position="484"/>
    </location>
</feature>
<feature type="transmembrane region" description="Helical" evidence="15">
    <location>
        <begin position="504"/>
        <end position="525"/>
    </location>
</feature>
<feature type="transmembrane region" description="Helical" evidence="15">
    <location>
        <begin position="589"/>
        <end position="613"/>
    </location>
</feature>
<evidence type="ECO:0000256" key="4">
    <source>
        <dbReference type="ARBA" id="ARBA00022670"/>
    </source>
</evidence>
<feature type="domain" description="Peptidase M28" evidence="16">
    <location>
        <begin position="192"/>
        <end position="386"/>
    </location>
</feature>
<keyword evidence="5 15" id="KW-0812">Transmembrane</keyword>
<dbReference type="GO" id="GO:0006508">
    <property type="term" value="P:proteolysis"/>
    <property type="evidence" value="ECO:0007669"/>
    <property type="project" value="UniProtKB-KW"/>
</dbReference>
<keyword evidence="10 15" id="KW-1133">Transmembrane helix</keyword>
<feature type="transmembrane region" description="Helical" evidence="15">
    <location>
        <begin position="537"/>
        <end position="558"/>
    </location>
</feature>
<evidence type="ECO:0000256" key="14">
    <source>
        <dbReference type="ARBA" id="ARBA00078796"/>
    </source>
</evidence>
<gene>
    <name evidence="19" type="primary">ERMP1</name>
</gene>
<dbReference type="KEGG" id="ccat:101452563"/>
<evidence type="ECO:0000256" key="1">
    <source>
        <dbReference type="ARBA" id="ARBA00001947"/>
    </source>
</evidence>
<proteinExistence type="evidence at transcript level"/>
<dbReference type="GeneID" id="101452563"/>
<evidence type="ECO:0000259" key="17">
    <source>
        <dbReference type="Pfam" id="PF22248"/>
    </source>
</evidence>
<dbReference type="CDD" id="cd03875">
    <property type="entry name" value="M28_Fxna_like"/>
    <property type="match status" value="1"/>
</dbReference>
<keyword evidence="12 15" id="KW-0472">Membrane</keyword>
<keyword evidence="13" id="KW-0325">Glycoprotein</keyword>
<evidence type="ECO:0000256" key="10">
    <source>
        <dbReference type="ARBA" id="ARBA00022989"/>
    </source>
</evidence>
<dbReference type="InterPro" id="IPR007484">
    <property type="entry name" value="Peptidase_M28"/>
</dbReference>
<feature type="domain" description="Endoplasmic reticulum metallopeptidase 1-like C-terminal" evidence="17">
    <location>
        <begin position="690"/>
        <end position="913"/>
    </location>
</feature>
<evidence type="ECO:0000256" key="5">
    <source>
        <dbReference type="ARBA" id="ARBA00022692"/>
    </source>
</evidence>
<accession>W8BZM6</accession>
<dbReference type="FunFam" id="3.40.630.10:FF:000008">
    <property type="entry name" value="Endoplasmic reticulum metallopeptidase 1"/>
    <property type="match status" value="1"/>
</dbReference>
<dbReference type="GO" id="GO:0005789">
    <property type="term" value="C:endoplasmic reticulum membrane"/>
    <property type="evidence" value="ECO:0007669"/>
    <property type="project" value="UniProtKB-SubCell"/>
</dbReference>
<feature type="domain" description="Endoplasmic reticulum metallopeptidase 1/1-A TM" evidence="18">
    <location>
        <begin position="462"/>
        <end position="674"/>
    </location>
</feature>
<dbReference type="Pfam" id="PF22249">
    <property type="entry name" value="ERMP1-TM"/>
    <property type="match status" value="1"/>
</dbReference>
<reference evidence="19" key="1">
    <citation type="submission" date="2013-07" db="EMBL/GenBank/DDBJ databases">
        <authorList>
            <person name="Geib S."/>
        </authorList>
    </citation>
    <scope>NUCLEOTIDE SEQUENCE</scope>
</reference>
<keyword evidence="8" id="KW-0256">Endoplasmic reticulum</keyword>
<evidence type="ECO:0000256" key="6">
    <source>
        <dbReference type="ARBA" id="ARBA00022723"/>
    </source>
</evidence>
<dbReference type="Pfam" id="PF04389">
    <property type="entry name" value="Peptidase_M28"/>
    <property type="match status" value="1"/>
</dbReference>
<dbReference type="InterPro" id="IPR048024">
    <property type="entry name" value="Fxna-like_M28_dom"/>
</dbReference>
<evidence type="ECO:0000256" key="8">
    <source>
        <dbReference type="ARBA" id="ARBA00022824"/>
    </source>
</evidence>
<keyword evidence="11" id="KW-0482">Metalloprotease</keyword>
<comment type="similarity">
    <text evidence="3">Belongs to the peptidase M28 family.</text>
</comment>
<feature type="transmembrane region" description="Helical" evidence="15">
    <location>
        <begin position="73"/>
        <end position="98"/>
    </location>
</feature>
<dbReference type="InterPro" id="IPR045175">
    <property type="entry name" value="M28_fam"/>
</dbReference>
<comment type="subcellular location">
    <subcellularLocation>
        <location evidence="2">Endoplasmic reticulum membrane</location>
        <topology evidence="2">Multi-pass membrane protein</topology>
    </subcellularLocation>
</comment>
<feature type="transmembrane region" description="Helical" evidence="15">
    <location>
        <begin position="663"/>
        <end position="684"/>
    </location>
</feature>
<dbReference type="EMBL" id="GAMC01004402">
    <property type="protein sequence ID" value="JAC02154.1"/>
    <property type="molecule type" value="mRNA"/>
</dbReference>
<evidence type="ECO:0000256" key="15">
    <source>
        <dbReference type="SAM" id="Phobius"/>
    </source>
</evidence>
<feature type="transmembrane region" description="Helical" evidence="15">
    <location>
        <begin position="427"/>
        <end position="449"/>
    </location>
</feature>
<keyword evidence="6" id="KW-0479">Metal-binding</keyword>
<name>W8BZM6_CERCA</name>
<sequence>MCYDFCYCNIKMLTLSSFRLWWQHQLNRDGLRDSVTYVPCIYFKRSLKRKVAPDEEQVAADEMTYHKKQASKVPWYFAPPFLLFWLALIFAVVIPIFFSLPTGLTIENEASNRGKFIAERAERILADFEKIGPKVVGSHANENHTVQFLLDQLGAIKSVMRDDLFDLEVDLQVVSGAYIHWTMVNMYQGVQNVVVRFRSKSSTSESYLLINSHFDSKPGSPAAGDDGTMVVIMLETLRVLATTSQTFKHPIIFLFNGAEENPLQASHGFITQHKWATNCKAVINLDSAGSGNREILFQSGPNHPWLMNIYRTSVKRSFASTFAEEIFQSGILPSDTDFRIFSNYGKLPGLDIAHSYNGYVYHTKFDRTDVIPRGTLQTTGDNILAMARTFSNSTELKDPSRHVNGHTVFYDFFGYFVVYYTEATGRILNTCVAVGAVILISISMYLMAADSFVSIGYILRLFLLIFVLHLLGWILAFALPALMATIFDSADQSLTWFTSKWLVLGLYVCPTLLGLSTPTLLYLSISRNDKVSQPYRLQLVDHAHTLILAVICIGLTYVGIRTSYFLMIPLLFHAISMTINMLTTLDKKAYYWSIFVILGQIIPFLYFTYLFHAFLCTLMPMMGRFGTTSNPDLYISLLTALGTMLSMGYLIPLLNVFNRPKLVFLILPVVTLVFAFIAMSQIGFPYRPKTNVERVNLMEVQRVFYEYDGSVSRNESGYYFDFQDRRKHQPLEARVDIEDLYYVGDDCDKYMMCGLPIFNHRTYKSRRQAAWLPREVPVTLPGKPRLTLLNKNVSLSSESVRFEFELEGPSHISIFVQPLEKVTVSGWSFLSDYLRNQPPFHVYFSSGKIKTPLNFYIDLQKESSDFNEPLMQLGISAHWVSFEHERDAETQKFLATFPPYSYVMEWPSSYERYIF</sequence>
<evidence type="ECO:0000256" key="9">
    <source>
        <dbReference type="ARBA" id="ARBA00022833"/>
    </source>
</evidence>
<dbReference type="OrthoDB" id="76293at2759"/>
<evidence type="ECO:0000256" key="12">
    <source>
        <dbReference type="ARBA" id="ARBA00023136"/>
    </source>
</evidence>
<dbReference type="InterPro" id="IPR053974">
    <property type="entry name" value="ERMP1_1-A_TM"/>
</dbReference>
<keyword evidence="4" id="KW-0645">Protease</keyword>
<dbReference type="GO" id="GO:0008235">
    <property type="term" value="F:metalloexopeptidase activity"/>
    <property type="evidence" value="ECO:0007669"/>
    <property type="project" value="InterPro"/>
</dbReference>
<reference evidence="19" key="2">
    <citation type="journal article" date="2014" name="BMC Genomics">
        <title>A genomic perspective to assessing quality of mass-reared SIT flies used in Mediterranean fruit fly (Ceratitis capitata) eradication in California.</title>
        <authorList>
            <person name="Calla B."/>
            <person name="Hall B."/>
            <person name="Hou S."/>
            <person name="Geib S.M."/>
        </authorList>
    </citation>
    <scope>NUCLEOTIDE SEQUENCE</scope>
</reference>
<dbReference type="PANTHER" id="PTHR12147">
    <property type="entry name" value="METALLOPEPTIDASE M28 FAMILY MEMBER"/>
    <property type="match status" value="1"/>
</dbReference>
<evidence type="ECO:0000256" key="3">
    <source>
        <dbReference type="ARBA" id="ARBA00010918"/>
    </source>
</evidence>